<gene>
    <name evidence="2" type="ORF">AA106556_1008</name>
</gene>
<dbReference type="EMBL" id="BAQB01000011">
    <property type="protein sequence ID" value="GBR46135.1"/>
    <property type="molecule type" value="Genomic_DNA"/>
</dbReference>
<evidence type="ECO:0000256" key="1">
    <source>
        <dbReference type="SAM" id="Coils"/>
    </source>
</evidence>
<sequence length="95" mass="10392">MSIKARFFDDIAGLAGNAFSAANGVREEIHAIVRARVDEVLNGLDLVRRDEFDAIQEMAGRARLAQEEAEARLAGLEERLARLEAVQKVEPSAEG</sequence>
<dbReference type="InterPro" id="IPR007475">
    <property type="entry name" value="UbiK"/>
</dbReference>
<feature type="coiled-coil region" evidence="1">
    <location>
        <begin position="59"/>
        <end position="86"/>
    </location>
</feature>
<reference evidence="2" key="1">
    <citation type="submission" date="2013-04" db="EMBL/GenBank/DDBJ databases">
        <title>The genome sequencing project of 58 acetic acid bacteria.</title>
        <authorList>
            <person name="Okamoto-Kainuma A."/>
            <person name="Ishikawa M."/>
            <person name="Umino S."/>
            <person name="Koizumi Y."/>
            <person name="Shiwa Y."/>
            <person name="Yoshikawa H."/>
            <person name="Matsutani M."/>
            <person name="Matsushita K."/>
        </authorList>
    </citation>
    <scope>NUCLEOTIDE SEQUENCE</scope>
    <source>
        <strain evidence="2">NBRC 106556</strain>
    </source>
</reference>
<evidence type="ECO:0000313" key="3">
    <source>
        <dbReference type="Proteomes" id="UP001062443"/>
    </source>
</evidence>
<keyword evidence="1" id="KW-0175">Coiled coil</keyword>
<dbReference type="RefSeq" id="WP_068171952.1">
    <property type="nucleotide sequence ID" value="NZ_BAQB01000011.1"/>
</dbReference>
<evidence type="ECO:0008006" key="4">
    <source>
        <dbReference type="Google" id="ProtNLM"/>
    </source>
</evidence>
<dbReference type="Proteomes" id="UP001062443">
    <property type="component" value="Unassembled WGS sequence"/>
</dbReference>
<keyword evidence="3" id="KW-1185">Reference proteome</keyword>
<protein>
    <recommendedName>
        <fullName evidence="4">Accessory factor UbiK family protein</fullName>
    </recommendedName>
</protein>
<comment type="caution">
    <text evidence="2">The sequence shown here is derived from an EMBL/GenBank/DDBJ whole genome shotgun (WGS) entry which is preliminary data.</text>
</comment>
<evidence type="ECO:0000313" key="2">
    <source>
        <dbReference type="EMBL" id="GBR46135.1"/>
    </source>
</evidence>
<accession>A0ABQ0QIM2</accession>
<proteinExistence type="predicted"/>
<name>A0ABQ0QIM2_9PROT</name>
<organism evidence="2 3">
    <name type="scientific">Neokomagataea tanensis NBRC 106556</name>
    <dbReference type="NCBI Taxonomy" id="1223519"/>
    <lineage>
        <taxon>Bacteria</taxon>
        <taxon>Pseudomonadati</taxon>
        <taxon>Pseudomonadota</taxon>
        <taxon>Alphaproteobacteria</taxon>
        <taxon>Acetobacterales</taxon>
        <taxon>Acetobacteraceae</taxon>
        <taxon>Neokomagataea</taxon>
    </lineage>
</organism>
<dbReference type="Pfam" id="PF04380">
    <property type="entry name" value="BMFP"/>
    <property type="match status" value="1"/>
</dbReference>